<dbReference type="InterPro" id="IPR029028">
    <property type="entry name" value="Alpha/beta_knot_MTases"/>
</dbReference>
<protein>
    <recommendedName>
        <fullName evidence="4 12">Ribosomal RNA small subunit methyltransferase E</fullName>
        <ecNumber evidence="3 12">2.1.1.193</ecNumber>
    </recommendedName>
</protein>
<comment type="subcellular location">
    <subcellularLocation>
        <location evidence="1 12">Cytoplasm</location>
    </subcellularLocation>
</comment>
<evidence type="ECO:0000256" key="12">
    <source>
        <dbReference type="PIRNR" id="PIRNR015601"/>
    </source>
</evidence>
<dbReference type="GO" id="GO:0070475">
    <property type="term" value="P:rRNA base methylation"/>
    <property type="evidence" value="ECO:0007669"/>
    <property type="project" value="TreeGrafter"/>
</dbReference>
<evidence type="ECO:0000256" key="1">
    <source>
        <dbReference type="ARBA" id="ARBA00004496"/>
    </source>
</evidence>
<gene>
    <name evidence="15" type="ORF">SAMN04244570_0628</name>
</gene>
<dbReference type="SUPFAM" id="SSF88697">
    <property type="entry name" value="PUA domain-like"/>
    <property type="match status" value="1"/>
</dbReference>
<dbReference type="Gene3D" id="3.40.1280.10">
    <property type="match status" value="1"/>
</dbReference>
<feature type="domain" description="Ribosomal RNA small subunit methyltransferase E PUA-like" evidence="14">
    <location>
        <begin position="18"/>
        <end position="60"/>
    </location>
</feature>
<dbReference type="InterPro" id="IPR015947">
    <property type="entry name" value="PUA-like_sf"/>
</dbReference>
<accession>A0A1T4XEW4</accession>
<dbReference type="InterPro" id="IPR006700">
    <property type="entry name" value="RsmE"/>
</dbReference>
<dbReference type="RefSeq" id="WP_009496911.1">
    <property type="nucleotide sequence ID" value="NZ_FUYJ01000001.1"/>
</dbReference>
<evidence type="ECO:0000256" key="5">
    <source>
        <dbReference type="ARBA" id="ARBA00022490"/>
    </source>
</evidence>
<dbReference type="EC" id="2.1.1.193" evidence="3 12"/>
<dbReference type="Pfam" id="PF20260">
    <property type="entry name" value="PUA_4"/>
    <property type="match status" value="1"/>
</dbReference>
<evidence type="ECO:0000256" key="2">
    <source>
        <dbReference type="ARBA" id="ARBA00005528"/>
    </source>
</evidence>
<keyword evidence="8 12" id="KW-0808">Transferase</keyword>
<dbReference type="Proteomes" id="UP000190042">
    <property type="component" value="Unassembled WGS sequence"/>
</dbReference>
<dbReference type="PANTHER" id="PTHR30027">
    <property type="entry name" value="RIBOSOMAL RNA SMALL SUBUNIT METHYLTRANSFERASE E"/>
    <property type="match status" value="1"/>
</dbReference>
<sequence length="246" mass="27810">MQRYFLEKPFDGEQRVAISGDDYKHIVKVMRMTSGEQLLTVYNGVVSLASIEEILDDEVIVSQLEELDQHNEMPIHVTIACGLPKGDKLDLITQKGTELGMKRLIPLAASRSVVKWDLRKSDKRVERLQKIAKEAAEQCHRNHIPEILPVQSIKQLAEYAASFDVKLFADEEDAKSEVPHKIADRLKNVYHKQSVLVVFGPEGGLAREEAHFLKDAGFLPMALGPRILRTETAPLYLLSAMSYEFE</sequence>
<evidence type="ECO:0000256" key="11">
    <source>
        <dbReference type="ARBA" id="ARBA00047944"/>
    </source>
</evidence>
<dbReference type="GO" id="GO:0005737">
    <property type="term" value="C:cytoplasm"/>
    <property type="evidence" value="ECO:0007669"/>
    <property type="project" value="UniProtKB-SubCell"/>
</dbReference>
<dbReference type="SUPFAM" id="SSF75217">
    <property type="entry name" value="alpha/beta knot"/>
    <property type="match status" value="1"/>
</dbReference>
<dbReference type="EMBL" id="FUYJ01000001">
    <property type="protein sequence ID" value="SKA88112.1"/>
    <property type="molecule type" value="Genomic_DNA"/>
</dbReference>
<dbReference type="NCBIfam" id="NF008691">
    <property type="entry name" value="PRK11713.1-4"/>
    <property type="match status" value="1"/>
</dbReference>
<evidence type="ECO:0000256" key="3">
    <source>
        <dbReference type="ARBA" id="ARBA00012328"/>
    </source>
</evidence>
<dbReference type="InterPro" id="IPR046887">
    <property type="entry name" value="RsmE_PUA-like"/>
</dbReference>
<evidence type="ECO:0000256" key="9">
    <source>
        <dbReference type="ARBA" id="ARBA00022691"/>
    </source>
</evidence>
<dbReference type="CDD" id="cd18084">
    <property type="entry name" value="RsmE-like"/>
    <property type="match status" value="1"/>
</dbReference>
<evidence type="ECO:0000256" key="6">
    <source>
        <dbReference type="ARBA" id="ARBA00022552"/>
    </source>
</evidence>
<dbReference type="PANTHER" id="PTHR30027:SF3">
    <property type="entry name" value="16S RRNA (URACIL(1498)-N(3))-METHYLTRANSFERASE"/>
    <property type="match status" value="1"/>
</dbReference>
<dbReference type="Pfam" id="PF04452">
    <property type="entry name" value="Methyltrans_RNA"/>
    <property type="match status" value="1"/>
</dbReference>
<organism evidence="15 16">
    <name type="scientific">Sporosarcina newyorkensis</name>
    <dbReference type="NCBI Taxonomy" id="759851"/>
    <lineage>
        <taxon>Bacteria</taxon>
        <taxon>Bacillati</taxon>
        <taxon>Bacillota</taxon>
        <taxon>Bacilli</taxon>
        <taxon>Bacillales</taxon>
        <taxon>Caryophanaceae</taxon>
        <taxon>Sporosarcina</taxon>
    </lineage>
</organism>
<dbReference type="NCBIfam" id="TIGR00046">
    <property type="entry name" value="RsmE family RNA methyltransferase"/>
    <property type="match status" value="1"/>
</dbReference>
<evidence type="ECO:0000256" key="7">
    <source>
        <dbReference type="ARBA" id="ARBA00022603"/>
    </source>
</evidence>
<dbReference type="Gene3D" id="2.40.240.20">
    <property type="entry name" value="Hypothetical PUA domain-like, domain 1"/>
    <property type="match status" value="1"/>
</dbReference>
<keyword evidence="6 12" id="KW-0698">rRNA processing</keyword>
<dbReference type="GO" id="GO:0070042">
    <property type="term" value="F:rRNA (uridine-N3-)-methyltransferase activity"/>
    <property type="evidence" value="ECO:0007669"/>
    <property type="project" value="TreeGrafter"/>
</dbReference>
<evidence type="ECO:0000313" key="16">
    <source>
        <dbReference type="Proteomes" id="UP000190042"/>
    </source>
</evidence>
<reference evidence="16" key="1">
    <citation type="submission" date="2017-02" db="EMBL/GenBank/DDBJ databases">
        <authorList>
            <person name="Varghese N."/>
            <person name="Submissions S."/>
        </authorList>
    </citation>
    <scope>NUCLEOTIDE SEQUENCE [LARGE SCALE GENOMIC DNA]</scope>
    <source>
        <strain evidence="16">DSM 23966</strain>
    </source>
</reference>
<keyword evidence="7 12" id="KW-0489">Methyltransferase</keyword>
<comment type="catalytic activity">
    <reaction evidence="11 12">
        <text>uridine(1498) in 16S rRNA + S-adenosyl-L-methionine = N(3)-methyluridine(1498) in 16S rRNA + S-adenosyl-L-homocysteine + H(+)</text>
        <dbReference type="Rhea" id="RHEA:42920"/>
        <dbReference type="Rhea" id="RHEA-COMP:10283"/>
        <dbReference type="Rhea" id="RHEA-COMP:10284"/>
        <dbReference type="ChEBI" id="CHEBI:15378"/>
        <dbReference type="ChEBI" id="CHEBI:57856"/>
        <dbReference type="ChEBI" id="CHEBI:59789"/>
        <dbReference type="ChEBI" id="CHEBI:65315"/>
        <dbReference type="ChEBI" id="CHEBI:74502"/>
        <dbReference type="EC" id="2.1.1.193"/>
    </reaction>
</comment>
<evidence type="ECO:0000313" key="15">
    <source>
        <dbReference type="EMBL" id="SKA88112.1"/>
    </source>
</evidence>
<evidence type="ECO:0000256" key="10">
    <source>
        <dbReference type="ARBA" id="ARBA00025699"/>
    </source>
</evidence>
<dbReference type="InterPro" id="IPR029026">
    <property type="entry name" value="tRNA_m1G_MTases_N"/>
</dbReference>
<keyword evidence="16" id="KW-1185">Reference proteome</keyword>
<comment type="function">
    <text evidence="10 12">Specifically methylates the N3 position of the uracil ring of uridine 1498 (m3U1498) in 16S rRNA. Acts on the fully assembled 30S ribosomal subunit.</text>
</comment>
<proteinExistence type="inferred from homology"/>
<feature type="domain" description="Ribosomal RNA small subunit methyltransferase E methyltransferase" evidence="13">
    <location>
        <begin position="72"/>
        <end position="242"/>
    </location>
</feature>
<evidence type="ECO:0000259" key="14">
    <source>
        <dbReference type="Pfam" id="PF20260"/>
    </source>
</evidence>
<keyword evidence="9 12" id="KW-0949">S-adenosyl-L-methionine</keyword>
<evidence type="ECO:0000259" key="13">
    <source>
        <dbReference type="Pfam" id="PF04452"/>
    </source>
</evidence>
<dbReference type="AlphaFoldDB" id="A0A1T4XEW4"/>
<name>A0A1T4XEW4_9BACL</name>
<dbReference type="PIRSF" id="PIRSF015601">
    <property type="entry name" value="MTase_slr0722"/>
    <property type="match status" value="1"/>
</dbReference>
<evidence type="ECO:0000256" key="4">
    <source>
        <dbReference type="ARBA" id="ARBA00013673"/>
    </source>
</evidence>
<dbReference type="InterPro" id="IPR046886">
    <property type="entry name" value="RsmE_MTase_dom"/>
</dbReference>
<comment type="similarity">
    <text evidence="2 12">Belongs to the RNA methyltransferase RsmE family.</text>
</comment>
<keyword evidence="5 12" id="KW-0963">Cytoplasm</keyword>
<evidence type="ECO:0000256" key="8">
    <source>
        <dbReference type="ARBA" id="ARBA00022679"/>
    </source>
</evidence>